<dbReference type="Proteomes" id="UP001597314">
    <property type="component" value="Unassembled WGS sequence"/>
</dbReference>
<dbReference type="PANTHER" id="PTHR11102:SF160">
    <property type="entry name" value="ERAD-ASSOCIATED E3 UBIQUITIN-PROTEIN LIGASE COMPONENT HRD3"/>
    <property type="match status" value="1"/>
</dbReference>
<sequence>MRTSMAIALTVTMLALAGTTPATADALAAGRAAYARRDYARAAAMLGPLAERGNAEAQMMLGFMFATGQGVPQAYDAATYWYRRSAEQGNTTAQHLLGLMYDKGHGVRPSEIEAYKWLNLAAARAPKANRDYYQRLRDAVASKMTRGQITIGQWRALEWAARPRD</sequence>
<feature type="chain" id="PRO_5047266406" evidence="1">
    <location>
        <begin position="25"/>
        <end position="165"/>
    </location>
</feature>
<accession>A0ABW5AMC9</accession>
<name>A0ABW5AMC9_9BRAD</name>
<organism evidence="2 3">
    <name type="scientific">Rhodoplanes azumiensis</name>
    <dbReference type="NCBI Taxonomy" id="1897628"/>
    <lineage>
        <taxon>Bacteria</taxon>
        <taxon>Pseudomonadati</taxon>
        <taxon>Pseudomonadota</taxon>
        <taxon>Alphaproteobacteria</taxon>
        <taxon>Hyphomicrobiales</taxon>
        <taxon>Nitrobacteraceae</taxon>
        <taxon>Rhodoplanes</taxon>
    </lineage>
</organism>
<gene>
    <name evidence="2" type="ORF">ACFSOX_16055</name>
</gene>
<evidence type="ECO:0000256" key="1">
    <source>
        <dbReference type="SAM" id="SignalP"/>
    </source>
</evidence>
<proteinExistence type="predicted"/>
<dbReference type="EMBL" id="JBHUIW010000019">
    <property type="protein sequence ID" value="MFD2183670.1"/>
    <property type="molecule type" value="Genomic_DNA"/>
</dbReference>
<evidence type="ECO:0000313" key="2">
    <source>
        <dbReference type="EMBL" id="MFD2183670.1"/>
    </source>
</evidence>
<dbReference type="SUPFAM" id="SSF81901">
    <property type="entry name" value="HCP-like"/>
    <property type="match status" value="1"/>
</dbReference>
<keyword evidence="1" id="KW-0732">Signal</keyword>
<protein>
    <submittedName>
        <fullName evidence="2">Tetratricopeptide repeat protein</fullName>
    </submittedName>
</protein>
<dbReference type="InterPro" id="IPR050767">
    <property type="entry name" value="Sel1_AlgK"/>
</dbReference>
<feature type="signal peptide" evidence="1">
    <location>
        <begin position="1"/>
        <end position="24"/>
    </location>
</feature>
<dbReference type="PANTHER" id="PTHR11102">
    <property type="entry name" value="SEL-1-LIKE PROTEIN"/>
    <property type="match status" value="1"/>
</dbReference>
<dbReference type="SMART" id="SM00671">
    <property type="entry name" value="SEL1"/>
    <property type="match status" value="2"/>
</dbReference>
<dbReference type="Gene3D" id="1.25.40.10">
    <property type="entry name" value="Tetratricopeptide repeat domain"/>
    <property type="match status" value="1"/>
</dbReference>
<comment type="caution">
    <text evidence="2">The sequence shown here is derived from an EMBL/GenBank/DDBJ whole genome shotgun (WGS) entry which is preliminary data.</text>
</comment>
<dbReference type="InterPro" id="IPR011990">
    <property type="entry name" value="TPR-like_helical_dom_sf"/>
</dbReference>
<dbReference type="RefSeq" id="WP_378478822.1">
    <property type="nucleotide sequence ID" value="NZ_JBHUIW010000019.1"/>
</dbReference>
<dbReference type="InterPro" id="IPR006597">
    <property type="entry name" value="Sel1-like"/>
</dbReference>
<evidence type="ECO:0000313" key="3">
    <source>
        <dbReference type="Proteomes" id="UP001597314"/>
    </source>
</evidence>
<keyword evidence="3" id="KW-1185">Reference proteome</keyword>
<reference evidence="3" key="1">
    <citation type="journal article" date="2019" name="Int. J. Syst. Evol. Microbiol.">
        <title>The Global Catalogue of Microorganisms (GCM) 10K type strain sequencing project: providing services to taxonomists for standard genome sequencing and annotation.</title>
        <authorList>
            <consortium name="The Broad Institute Genomics Platform"/>
            <consortium name="The Broad Institute Genome Sequencing Center for Infectious Disease"/>
            <person name="Wu L."/>
            <person name="Ma J."/>
        </authorList>
    </citation>
    <scope>NUCLEOTIDE SEQUENCE [LARGE SCALE GENOMIC DNA]</scope>
    <source>
        <strain evidence="3">CGMCC 1.6774</strain>
    </source>
</reference>
<dbReference type="Pfam" id="PF08238">
    <property type="entry name" value="Sel1"/>
    <property type="match status" value="2"/>
</dbReference>